<feature type="region of interest" description="Disordered" evidence="1">
    <location>
        <begin position="159"/>
        <end position="203"/>
    </location>
</feature>
<dbReference type="AlphaFoldDB" id="A0AAD9I9T6"/>
<gene>
    <name evidence="2" type="ORF">P8C59_007822</name>
</gene>
<organism evidence="2 3">
    <name type="scientific">Phyllachora maydis</name>
    <dbReference type="NCBI Taxonomy" id="1825666"/>
    <lineage>
        <taxon>Eukaryota</taxon>
        <taxon>Fungi</taxon>
        <taxon>Dikarya</taxon>
        <taxon>Ascomycota</taxon>
        <taxon>Pezizomycotina</taxon>
        <taxon>Sordariomycetes</taxon>
        <taxon>Sordariomycetidae</taxon>
        <taxon>Phyllachorales</taxon>
        <taxon>Phyllachoraceae</taxon>
        <taxon>Phyllachora</taxon>
    </lineage>
</organism>
<accession>A0AAD9I9T6</accession>
<evidence type="ECO:0000256" key="1">
    <source>
        <dbReference type="SAM" id="MobiDB-lite"/>
    </source>
</evidence>
<proteinExistence type="predicted"/>
<dbReference type="EMBL" id="JAQQPM010000007">
    <property type="protein sequence ID" value="KAK2073543.1"/>
    <property type="molecule type" value="Genomic_DNA"/>
</dbReference>
<keyword evidence="3" id="KW-1185">Reference proteome</keyword>
<dbReference type="GO" id="GO:0030674">
    <property type="term" value="F:protein-macromolecule adaptor activity"/>
    <property type="evidence" value="ECO:0007669"/>
    <property type="project" value="TreeGrafter"/>
</dbReference>
<reference evidence="2" key="1">
    <citation type="journal article" date="2023" name="Mol. Plant Microbe Interact.">
        <title>Elucidating the Obligate Nature and Biological Capacity of an Invasive Fungal Corn Pathogen.</title>
        <authorList>
            <person name="MacCready J.S."/>
            <person name="Roggenkamp E.M."/>
            <person name="Gdanetz K."/>
            <person name="Chilvers M.I."/>
        </authorList>
    </citation>
    <scope>NUCLEOTIDE SEQUENCE</scope>
    <source>
        <strain evidence="2">PM02</strain>
    </source>
</reference>
<dbReference type="Proteomes" id="UP001217918">
    <property type="component" value="Unassembled WGS sequence"/>
</dbReference>
<evidence type="ECO:0000313" key="2">
    <source>
        <dbReference type="EMBL" id="KAK2073543.1"/>
    </source>
</evidence>
<dbReference type="PANTHER" id="PTHR40422">
    <property type="entry name" value="TRANSLATION MACHINERY-ASSOCIATED PROTEIN 17"/>
    <property type="match status" value="1"/>
</dbReference>
<sequence length="203" mass="21470">MSSDALPIPPARFAAALADLPLASLHLKLLELRNSLAHLDHSNAQLRPFALGLETPLGGVGGAPDPDCAEAVRENEAVMARVQERIGLVRAEMERRGVAWAEFQTKEEAEAEAAAVVVAAATNGSDRPASDADAEERHPAWTDGTFTTGVLRNGQVHVGAVTGSGARNGAGGSLPDDELRRRMEEQLRGLGQDRDNDEGGMHL</sequence>
<dbReference type="PANTHER" id="PTHR40422:SF1">
    <property type="entry name" value="TRANSLATION MACHINERY-ASSOCIATED PROTEIN 17"/>
    <property type="match status" value="1"/>
</dbReference>
<protein>
    <submittedName>
        <fullName evidence="2">Uncharacterized protein</fullName>
    </submittedName>
</protein>
<name>A0AAD9I9T6_9PEZI</name>
<dbReference type="InterPro" id="IPR038966">
    <property type="entry name" value="TMA17"/>
</dbReference>
<dbReference type="GO" id="GO:0070682">
    <property type="term" value="P:proteasome regulatory particle assembly"/>
    <property type="evidence" value="ECO:0007669"/>
    <property type="project" value="InterPro"/>
</dbReference>
<evidence type="ECO:0000313" key="3">
    <source>
        <dbReference type="Proteomes" id="UP001217918"/>
    </source>
</evidence>
<feature type="compositionally biased region" description="Basic and acidic residues" evidence="1">
    <location>
        <begin position="177"/>
        <end position="203"/>
    </location>
</feature>
<feature type="region of interest" description="Disordered" evidence="1">
    <location>
        <begin position="122"/>
        <end position="147"/>
    </location>
</feature>
<comment type="caution">
    <text evidence="2">The sequence shown here is derived from an EMBL/GenBank/DDBJ whole genome shotgun (WGS) entry which is preliminary data.</text>
</comment>